<evidence type="ECO:0000313" key="1">
    <source>
        <dbReference type="EMBL" id="VCW73331.1"/>
    </source>
</evidence>
<dbReference type="AlphaFoldDB" id="A0A9X9LLC3"/>
<reference evidence="1 2" key="1">
    <citation type="submission" date="2018-10" db="EMBL/GenBank/DDBJ databases">
        <authorList>
            <person name="Ekblom R."/>
            <person name="Jareborg N."/>
        </authorList>
    </citation>
    <scope>NUCLEOTIDE SEQUENCE [LARGE SCALE GENOMIC DNA]</scope>
    <source>
        <tissue evidence="1">Muscle</tissue>
    </source>
</reference>
<sequence>MVTGLSSKPSQTRLTTQLTEGQQTGIAQRMGLIQHLPQGVYDPGRHGSEKKIRKWVICMIDFVGTDSISTDCVDGWSLRSSRALLAWRQVMAHCLRPTRLTEPGTLVRLQVNHHFWWFGFDLCH</sequence>
<dbReference type="GO" id="GO:0006511">
    <property type="term" value="P:ubiquitin-dependent protein catabolic process"/>
    <property type="evidence" value="ECO:0007669"/>
    <property type="project" value="TreeGrafter"/>
</dbReference>
<dbReference type="InterPro" id="IPR052804">
    <property type="entry name" value="UEC_component"/>
</dbReference>
<comment type="caution">
    <text evidence="1">The sequence shown here is derived from an EMBL/GenBank/DDBJ whole genome shotgun (WGS) entry which is preliminary data.</text>
</comment>
<dbReference type="EMBL" id="CYRY02006705">
    <property type="protein sequence ID" value="VCW73331.1"/>
    <property type="molecule type" value="Genomic_DNA"/>
</dbReference>
<dbReference type="PANTHER" id="PTHR46359:SF1">
    <property type="entry name" value="RING FINGER PROTEIN 11"/>
    <property type="match status" value="1"/>
</dbReference>
<proteinExistence type="predicted"/>
<dbReference type="GO" id="GO:0061630">
    <property type="term" value="F:ubiquitin protein ligase activity"/>
    <property type="evidence" value="ECO:0007669"/>
    <property type="project" value="TreeGrafter"/>
</dbReference>
<organism evidence="1 2">
    <name type="scientific">Gulo gulo</name>
    <name type="common">Wolverine</name>
    <name type="synonym">Gluton</name>
    <dbReference type="NCBI Taxonomy" id="48420"/>
    <lineage>
        <taxon>Eukaryota</taxon>
        <taxon>Metazoa</taxon>
        <taxon>Chordata</taxon>
        <taxon>Craniata</taxon>
        <taxon>Vertebrata</taxon>
        <taxon>Euteleostomi</taxon>
        <taxon>Mammalia</taxon>
        <taxon>Eutheria</taxon>
        <taxon>Laurasiatheria</taxon>
        <taxon>Carnivora</taxon>
        <taxon>Caniformia</taxon>
        <taxon>Musteloidea</taxon>
        <taxon>Mustelidae</taxon>
        <taxon>Guloninae</taxon>
        <taxon>Gulo</taxon>
    </lineage>
</organism>
<gene>
    <name evidence="1" type="ORF">BN2614_LOCUS1</name>
</gene>
<name>A0A9X9LLC3_GULGU</name>
<dbReference type="Proteomes" id="UP000269945">
    <property type="component" value="Unassembled WGS sequence"/>
</dbReference>
<keyword evidence="2" id="KW-1185">Reference proteome</keyword>
<dbReference type="GO" id="GO:0000151">
    <property type="term" value="C:ubiquitin ligase complex"/>
    <property type="evidence" value="ECO:0007669"/>
    <property type="project" value="TreeGrafter"/>
</dbReference>
<accession>A0A9X9LLC3</accession>
<protein>
    <submittedName>
        <fullName evidence="1">Uncharacterized protein</fullName>
    </submittedName>
</protein>
<evidence type="ECO:0000313" key="2">
    <source>
        <dbReference type="Proteomes" id="UP000269945"/>
    </source>
</evidence>
<dbReference type="PANTHER" id="PTHR46359">
    <property type="entry name" value="GEO07743P1"/>
    <property type="match status" value="1"/>
</dbReference>